<reference evidence="2" key="1">
    <citation type="submission" date="2016-05" db="EMBL/GenBank/DDBJ databases">
        <title>Lichen genome sequencing reveals its rich biosynthetic potential.</title>
        <authorList>
            <person name="Bertrand R.L."/>
            <person name="Abdel-Hameed M."/>
            <person name="Sorensen J.L."/>
        </authorList>
    </citation>
    <scope>NUCLEOTIDE SEQUENCE</scope>
</reference>
<evidence type="ECO:0000313" key="3">
    <source>
        <dbReference type="EMBL" id="AUW31321.1"/>
    </source>
</evidence>
<feature type="signal peptide" evidence="1">
    <location>
        <begin position="1"/>
        <end position="22"/>
    </location>
</feature>
<accession>A0A1Z1C4J6</accession>
<evidence type="ECO:0000313" key="2">
    <source>
        <dbReference type="EMBL" id="ANM86517.1"/>
    </source>
</evidence>
<dbReference type="EMBL" id="MG777505">
    <property type="protein sequence ID" value="AUW31321.1"/>
    <property type="molecule type" value="Genomic_DNA"/>
</dbReference>
<name>A0A1Z1C4J6_CLAUC</name>
<protein>
    <submittedName>
        <fullName evidence="2">Uncharacterized protein</fullName>
    </submittedName>
</protein>
<sequence>MRCLKALLIALFQCQLYVPILSDTPCTPDPPSPMSNLTNLVQDLNLNSTHWNPTFCGDWRWDQASNDICVRVYCDRTSKNPLDPTAVKPILNGAIYSLASKPLDAPFTAQTWSANDPTGRPGFVLRIAEWEKRHGLLSNLEVMRAMVSLERYWSGPPYEQSDFLIYHDGVGIIGGGSGRRPPRLMMNAMNGGLIN</sequence>
<dbReference type="EMBL" id="KX264270">
    <property type="protein sequence ID" value="ANM86517.1"/>
    <property type="molecule type" value="Genomic_DNA"/>
</dbReference>
<organism evidence="2">
    <name type="scientific">Cladonia uncialis subsp. uncialis</name>
    <dbReference type="NCBI Taxonomy" id="180999"/>
    <lineage>
        <taxon>Eukaryota</taxon>
        <taxon>Fungi</taxon>
        <taxon>Dikarya</taxon>
        <taxon>Ascomycota</taxon>
        <taxon>Pezizomycotina</taxon>
        <taxon>Lecanoromycetes</taxon>
        <taxon>OSLEUM clade</taxon>
        <taxon>Lecanoromycetidae</taxon>
        <taxon>Lecanorales</taxon>
        <taxon>Lecanorineae</taxon>
        <taxon>Cladoniaceae</taxon>
        <taxon>Cladonia</taxon>
    </lineage>
</organism>
<reference evidence="3" key="2">
    <citation type="submission" date="2017-12" db="EMBL/GenBank/DDBJ databases">
        <title>Genome Sequencing Reveals a Rich Biosynthetic Potential.</title>
        <authorList>
            <person name="Bertrand R.L."/>
            <person name="Abdel-Hameed M.E."/>
            <person name="Sorensen J.L."/>
        </authorList>
    </citation>
    <scope>NUCLEOTIDE SEQUENCE</scope>
</reference>
<dbReference type="AlphaFoldDB" id="A0A1Z1C4J6"/>
<proteinExistence type="predicted"/>
<evidence type="ECO:0000256" key="1">
    <source>
        <dbReference type="SAM" id="SignalP"/>
    </source>
</evidence>
<keyword evidence="1" id="KW-0732">Signal</keyword>
<feature type="chain" id="PRO_5012328460" evidence="1">
    <location>
        <begin position="23"/>
        <end position="195"/>
    </location>
</feature>